<gene>
    <name evidence="3" type="ORF">OPV22_013448</name>
</gene>
<evidence type="ECO:0000313" key="4">
    <source>
        <dbReference type="Proteomes" id="UP001222027"/>
    </source>
</evidence>
<proteinExistence type="predicted"/>
<feature type="transmembrane region" description="Helical" evidence="1">
    <location>
        <begin position="38"/>
        <end position="63"/>
    </location>
</feature>
<evidence type="ECO:0000256" key="1">
    <source>
        <dbReference type="SAM" id="Phobius"/>
    </source>
</evidence>
<keyword evidence="4" id="KW-1185">Reference proteome</keyword>
<reference evidence="3 4" key="1">
    <citation type="submission" date="2022-12" db="EMBL/GenBank/DDBJ databases">
        <title>Chromosome-scale assembly of the Ensete ventricosum genome.</title>
        <authorList>
            <person name="Dussert Y."/>
            <person name="Stocks J."/>
            <person name="Wendawek A."/>
            <person name="Woldeyes F."/>
            <person name="Nichols R.A."/>
            <person name="Borrell J.S."/>
        </authorList>
    </citation>
    <scope>NUCLEOTIDE SEQUENCE [LARGE SCALE GENOMIC DNA]</scope>
    <source>
        <strain evidence="4">cv. Maze</strain>
        <tissue evidence="3">Seeds</tissue>
    </source>
</reference>
<feature type="chain" id="PRO_5043900011" evidence="2">
    <location>
        <begin position="29"/>
        <end position="67"/>
    </location>
</feature>
<keyword evidence="1" id="KW-0472">Membrane</keyword>
<evidence type="ECO:0000313" key="3">
    <source>
        <dbReference type="EMBL" id="KAJ8491727.1"/>
    </source>
</evidence>
<sequence>MAAFGARALVICIASVVSVALLAGVASAADPPATSPTSAAGTLCVTLVVVAFGGFLVDGLVLLCSSF</sequence>
<comment type="caution">
    <text evidence="3">The sequence shown here is derived from an EMBL/GenBank/DDBJ whole genome shotgun (WGS) entry which is preliminary data.</text>
</comment>
<dbReference type="EMBL" id="JAQQAF010000004">
    <property type="protein sequence ID" value="KAJ8491727.1"/>
    <property type="molecule type" value="Genomic_DNA"/>
</dbReference>
<name>A0AAV8R9A0_ENSVE</name>
<feature type="signal peptide" evidence="2">
    <location>
        <begin position="1"/>
        <end position="28"/>
    </location>
</feature>
<keyword evidence="1" id="KW-1133">Transmembrane helix</keyword>
<organism evidence="3 4">
    <name type="scientific">Ensete ventricosum</name>
    <name type="common">Abyssinian banana</name>
    <name type="synonym">Musa ensete</name>
    <dbReference type="NCBI Taxonomy" id="4639"/>
    <lineage>
        <taxon>Eukaryota</taxon>
        <taxon>Viridiplantae</taxon>
        <taxon>Streptophyta</taxon>
        <taxon>Embryophyta</taxon>
        <taxon>Tracheophyta</taxon>
        <taxon>Spermatophyta</taxon>
        <taxon>Magnoliopsida</taxon>
        <taxon>Liliopsida</taxon>
        <taxon>Zingiberales</taxon>
        <taxon>Musaceae</taxon>
        <taxon>Ensete</taxon>
    </lineage>
</organism>
<dbReference type="Proteomes" id="UP001222027">
    <property type="component" value="Unassembled WGS sequence"/>
</dbReference>
<protein>
    <submittedName>
        <fullName evidence="3">Uncharacterized protein</fullName>
    </submittedName>
</protein>
<accession>A0AAV8R9A0</accession>
<dbReference type="AlphaFoldDB" id="A0AAV8R9A0"/>
<keyword evidence="1" id="KW-0812">Transmembrane</keyword>
<keyword evidence="2" id="KW-0732">Signal</keyword>
<evidence type="ECO:0000256" key="2">
    <source>
        <dbReference type="SAM" id="SignalP"/>
    </source>
</evidence>